<dbReference type="Reactome" id="R-CEL-189200">
    <property type="pathway name" value="Cellular hexose transport"/>
</dbReference>
<dbReference type="Pfam" id="PF00083">
    <property type="entry name" value="Sugar_tr"/>
    <property type="match status" value="1"/>
</dbReference>
<dbReference type="GeneID" id="187167"/>
<dbReference type="Reactome" id="R-CEL-196836">
    <property type="pathway name" value="Vitamin C (ascorbate) metabolism"/>
</dbReference>
<evidence type="ECO:0000259" key="6">
    <source>
        <dbReference type="PROSITE" id="PS50850"/>
    </source>
</evidence>
<dbReference type="Reactome" id="R-CEL-422356">
    <property type="pathway name" value="Regulation of insulin secretion"/>
</dbReference>
<evidence type="ECO:0000256" key="3">
    <source>
        <dbReference type="ARBA" id="ARBA00022989"/>
    </source>
</evidence>
<dbReference type="PIR" id="T23496">
    <property type="entry name" value="T23496"/>
</dbReference>
<dbReference type="PROSITE" id="PS50850">
    <property type="entry name" value="MFS"/>
    <property type="match status" value="1"/>
</dbReference>
<keyword evidence="4 5" id="KW-0472">Membrane</keyword>
<dbReference type="RefSeq" id="NP_506734.2">
    <property type="nucleotide sequence ID" value="NM_074333.2"/>
</dbReference>
<dbReference type="ExpressionAtlas" id="Q9XVL3">
    <property type="expression patterns" value="baseline and differential"/>
</dbReference>
<proteinExistence type="predicted"/>
<dbReference type="WormBase" id="K08F9.1a">
    <property type="protein sequence ID" value="CE41144"/>
    <property type="gene ID" value="WBGene00010684"/>
</dbReference>
<evidence type="ECO:0000256" key="5">
    <source>
        <dbReference type="SAM" id="Phobius"/>
    </source>
</evidence>
<dbReference type="HOGENOM" id="CLU_001265_30_11_1"/>
<dbReference type="InterPro" id="IPR020846">
    <property type="entry name" value="MFS_dom"/>
</dbReference>
<feature type="transmembrane region" description="Helical" evidence="5">
    <location>
        <begin position="404"/>
        <end position="424"/>
    </location>
</feature>
<dbReference type="Reactome" id="R-CEL-8981373">
    <property type="pathway name" value="Intestinal hexose absorption"/>
</dbReference>
<feature type="transmembrane region" description="Helical" evidence="5">
    <location>
        <begin position="7"/>
        <end position="26"/>
    </location>
</feature>
<dbReference type="InterPro" id="IPR005828">
    <property type="entry name" value="MFS_sugar_transport-like"/>
</dbReference>
<feature type="transmembrane region" description="Helical" evidence="5">
    <location>
        <begin position="335"/>
        <end position="357"/>
    </location>
</feature>
<dbReference type="AGR" id="WB:WBGene00010684"/>
<feature type="transmembrane region" description="Helical" evidence="5">
    <location>
        <begin position="62"/>
        <end position="81"/>
    </location>
</feature>
<protein>
    <submittedName>
        <fullName evidence="7">Major facilitator superfamily (MFS) profile domain-containing protein</fullName>
    </submittedName>
</protein>
<evidence type="ECO:0000256" key="4">
    <source>
        <dbReference type="ARBA" id="ARBA00023136"/>
    </source>
</evidence>
<dbReference type="FunCoup" id="Q9XVL3">
    <property type="interactions" value="30"/>
</dbReference>
<dbReference type="Bgee" id="WBGene00010684">
    <property type="expression patterns" value="Expressed in adult organism and 1 other cell type or tissue"/>
</dbReference>
<feature type="transmembrane region" description="Helical" evidence="5">
    <location>
        <begin position="363"/>
        <end position="383"/>
    </location>
</feature>
<feature type="transmembrane region" description="Helical" evidence="5">
    <location>
        <begin position="311"/>
        <end position="328"/>
    </location>
</feature>
<feature type="domain" description="Major facilitator superfamily (MFS) profile" evidence="6">
    <location>
        <begin position="13"/>
        <end position="459"/>
    </location>
</feature>
<dbReference type="InterPro" id="IPR036259">
    <property type="entry name" value="MFS_trans_sf"/>
</dbReference>
<dbReference type="AlphaFoldDB" id="Q9XVL3"/>
<evidence type="ECO:0000256" key="2">
    <source>
        <dbReference type="ARBA" id="ARBA00022692"/>
    </source>
</evidence>
<dbReference type="Gene3D" id="1.20.1250.20">
    <property type="entry name" value="MFS general substrate transporter like domains"/>
    <property type="match status" value="1"/>
</dbReference>
<evidence type="ECO:0000313" key="9">
    <source>
        <dbReference type="WormBase" id="K08F9.1a"/>
    </source>
</evidence>
<dbReference type="Proteomes" id="UP000001940">
    <property type="component" value="Chromosome V"/>
</dbReference>
<dbReference type="EMBL" id="BX284605">
    <property type="protein sequence ID" value="CAB03186.3"/>
    <property type="molecule type" value="Genomic_DNA"/>
</dbReference>
<dbReference type="UCSC" id="K08F9.1">
    <property type="organism name" value="c. elegans"/>
</dbReference>
<comment type="subcellular location">
    <subcellularLocation>
        <location evidence="1">Membrane</location>
        <topology evidence="1">Multi-pass membrane protein</topology>
    </subcellularLocation>
</comment>
<accession>Q9XVL3</accession>
<dbReference type="GO" id="GO:0016020">
    <property type="term" value="C:membrane"/>
    <property type="evidence" value="ECO:0000318"/>
    <property type="project" value="GO_Central"/>
</dbReference>
<dbReference type="PANTHER" id="PTHR23503">
    <property type="entry name" value="SOLUTE CARRIER FAMILY 2"/>
    <property type="match status" value="1"/>
</dbReference>
<dbReference type="CTD" id="187167"/>
<evidence type="ECO:0000256" key="1">
    <source>
        <dbReference type="ARBA" id="ARBA00004141"/>
    </source>
</evidence>
<keyword evidence="2 5" id="KW-0812">Transmembrane</keyword>
<evidence type="ECO:0000313" key="8">
    <source>
        <dbReference type="Proteomes" id="UP000001940"/>
    </source>
</evidence>
<dbReference type="InParanoid" id="Q9XVL3"/>
<dbReference type="PaxDb" id="6239-K08F9.1a"/>
<dbReference type="Reactome" id="R-CEL-5653890">
    <property type="pathway name" value="Lactose synthesis"/>
</dbReference>
<sequence>MGETPSFRMLIVAVITSMAGSFHYGYNLVLTNPSQDAFLSFMNQTFAKRFDGGLSDHTLQNIWSFVVAVLFLGALAGSFSIPFIAEGVGRKNGLYISISVGVLAGGMSIASKFIPLFELYIISRVVMGWSVSVSLGLSGIFLSEASPKQNRGAIGMMTGTAIQLGTVVGSVVAMPQIFGTDDLWWVIYATEIGIMLVFGAALPFFPESPGYLIQKGSLESATISISFYYKCEKEEADKHVKEIQKEQMNSTKKFTMLDVIQQKSLRDKAFVGAVVTFVMSFSGVAVISAFAFEILVNTGLNVLQASLANDATTIVSVISSVLAIAIIDKNGRRPLLLISLAGILICNLIIFGLMFTFDKFGNQVLGFILIFFICIFQFFFALGPGPLSYFINAELVGQDARSAAQSWASVVQMISQFSIITAFLPMKNQLGEAWSYLILFVAPVAVSLVFLYFSLPETKNKSPIEVEEAIEELPKLPLCRSTRSNSIKPI</sequence>
<dbReference type="PhylomeDB" id="Q9XVL3"/>
<feature type="transmembrane region" description="Helical" evidence="5">
    <location>
        <begin position="93"/>
        <end position="114"/>
    </location>
</feature>
<dbReference type="OMA" id="WQFVIPY"/>
<dbReference type="InterPro" id="IPR003663">
    <property type="entry name" value="Sugar/inositol_transpt"/>
</dbReference>
<dbReference type="GO" id="GO:0015749">
    <property type="term" value="P:monosaccharide transmembrane transport"/>
    <property type="evidence" value="ECO:0000318"/>
    <property type="project" value="GO_Central"/>
</dbReference>
<dbReference type="STRING" id="6239.K08F9.1a.1"/>
<dbReference type="GO" id="GO:0015149">
    <property type="term" value="F:hexose transmembrane transporter activity"/>
    <property type="evidence" value="ECO:0000318"/>
    <property type="project" value="GO_Central"/>
</dbReference>
<dbReference type="Reactome" id="R-CEL-6798695">
    <property type="pathway name" value="Neutrophil degranulation"/>
</dbReference>
<dbReference type="PRINTS" id="PR00171">
    <property type="entry name" value="SUGRTRNSPORT"/>
</dbReference>
<feature type="transmembrane region" description="Helical" evidence="5">
    <location>
        <begin position="436"/>
        <end position="455"/>
    </location>
</feature>
<dbReference type="SUPFAM" id="SSF103473">
    <property type="entry name" value="MFS general substrate transporter"/>
    <property type="match status" value="1"/>
</dbReference>
<feature type="transmembrane region" description="Helical" evidence="5">
    <location>
        <begin position="269"/>
        <end position="291"/>
    </location>
</feature>
<dbReference type="OrthoDB" id="4142200at2759"/>
<evidence type="ECO:0000313" key="7">
    <source>
        <dbReference type="EMBL" id="CAB03186.3"/>
    </source>
</evidence>
<reference evidence="7 8" key="1">
    <citation type="journal article" date="1998" name="Science">
        <title>Genome sequence of the nematode C. elegans: a platform for investigating biology.</title>
        <authorList>
            <consortium name="The C. elegans sequencing consortium"/>
            <person name="Sulson J.E."/>
            <person name="Waterston R."/>
        </authorList>
    </citation>
    <scope>NUCLEOTIDE SEQUENCE [LARGE SCALE GENOMIC DNA]</scope>
    <source>
        <strain evidence="7 8">Bristol N2</strain>
    </source>
</reference>
<feature type="transmembrane region" description="Helical" evidence="5">
    <location>
        <begin position="120"/>
        <end position="142"/>
    </location>
</feature>
<dbReference type="PANTHER" id="PTHR23503:SF17">
    <property type="entry name" value="MAJOR FACILITATOR SUPERFAMILY (MFS) PROFILE DOMAIN-CONTAINING PROTEIN"/>
    <property type="match status" value="1"/>
</dbReference>
<feature type="transmembrane region" description="Helical" evidence="5">
    <location>
        <begin position="183"/>
        <end position="205"/>
    </location>
</feature>
<keyword evidence="8" id="KW-1185">Reference proteome</keyword>
<name>Q9XVL3_CAEEL</name>
<organism evidence="7 8">
    <name type="scientific">Caenorhabditis elegans</name>
    <dbReference type="NCBI Taxonomy" id="6239"/>
    <lineage>
        <taxon>Eukaryota</taxon>
        <taxon>Metazoa</taxon>
        <taxon>Ecdysozoa</taxon>
        <taxon>Nematoda</taxon>
        <taxon>Chromadorea</taxon>
        <taxon>Rhabditida</taxon>
        <taxon>Rhabditina</taxon>
        <taxon>Rhabditomorpha</taxon>
        <taxon>Rhabditoidea</taxon>
        <taxon>Rhabditidae</taxon>
        <taxon>Peloderinae</taxon>
        <taxon>Caenorhabditis</taxon>
    </lineage>
</organism>
<feature type="transmembrane region" description="Helical" evidence="5">
    <location>
        <begin position="154"/>
        <end position="177"/>
    </location>
</feature>
<keyword evidence="3 5" id="KW-1133">Transmembrane helix</keyword>
<dbReference type="eggNOG" id="KOG0569">
    <property type="taxonomic scope" value="Eukaryota"/>
</dbReference>
<dbReference type="SMR" id="Q9XVL3"/>
<dbReference type="InterPro" id="IPR045263">
    <property type="entry name" value="GLUT"/>
</dbReference>
<gene>
    <name evidence="7" type="ORF">CELE_K08F9.1</name>
    <name evidence="7 9" type="ORF">K08F9.1</name>
</gene>